<evidence type="ECO:0000256" key="3">
    <source>
        <dbReference type="ARBA" id="ARBA00022475"/>
    </source>
</evidence>
<reference evidence="10" key="1">
    <citation type="submission" date="2016-10" db="EMBL/GenBank/DDBJ databases">
        <authorList>
            <person name="Varghese N."/>
            <person name="Submissions S."/>
        </authorList>
    </citation>
    <scope>NUCLEOTIDE SEQUENCE [LARGE SCALE GENOMIC DNA]</scope>
    <source>
        <strain evidence="10">DSM 22126</strain>
    </source>
</reference>
<sequence length="1262" mass="139493">MSYGASSLLAKLGRFLERSARYKLARRFYLMAERVSGAGVACLDLPNMYYKIGEFNAAVELFRCRIDTSTDPQMLNRYAISLERSGDSQAAIATYRGVVDIDPDSAERWRRYAGALARAGHTAEAHAAFKTAYSIEPSNSLGEEILRTIDVAAPAWKRADCLSYLEPFRRTDLEWLRNYARVLGSAGRNREKCEALRAVAAQSKLSADLFELGYALDEIGATEDAKAAYEDALSVTRNAEAKKWGLGTLHAKAGRPDRAVAAYTASAKETSEVWRQAGLWFRAGTSAVDYLDFENARQCFRRACSLRPGYTSWAISAGAAEELAGEYQSALSWYQYAGRFIGDVSSESLRVAIARCLNRLGRFEESTRSALPAEPATRGAELGIATSGPEWSPSTETLDIFDDSSSDYKGLVQRARIAQEIESSLKAANYFDRAFLVGSKADAADVMQYARLLESLGRYERASEVLLFHSGDDGLRDSAVADVNLTSYQAQVARYLEWRQNMSVHDGVVLYESNLGLSVDCNPLEVCRAAISEFGQRLTHIWAVKGSQPLPDDLLQAGNVFVIRKDSDAYVRLLATAKYLVNNSTFPTYFTRRSGQTYLMTWHGTPLKTLGKRMPEILPHANMARNMLQASAVALPNQHTFDALVGDSDIADILADRCWITGHARVDPIIRVVDDRGAVLVPGSRILVAPTWREDAAIGEQVDSVIGIVQVLEGAGLDVAIRAHHYVEDHPAMHALRDRLVSRRVPTNDLLPVFDALVTDYSSIYFDFAASRRPIFFYIPDWEQYVKARGTYFGQEELPGVVAHDLAGLESAVLDAFDAPVIPNQAFIDSFLPMEDGESSRRTLGLIFPHVALDCEDARPVAELPKHPTVIIRQSMIPNGMSSSMLNLTRELAQSCSVKILTEAGPLRSESSRQETLSKLDPKVGVIGRVGAMPRTRTQFYAQRLVDMGLPESQGISKELDSAFRLEARRVLGEHSYDLVLEFDGYSEFMARLVLGVQKTRLRGIYLHNDIQSEIELRMPELRPIVRILDRFDSVISVSAGLNERNRERLGRRYGICTDEFTFARNVVDSATLIERSKEELPSYLAERMHKAALSAVHVGRFSPEKNHVFLLDIWAGVVAVESSALLILLGDGPLFGEMKAKADALGISSNIVFMGRLDNPWSIMSHCDVLLLPSLHEGQPMVILEARALGVSVVGSSIPSIRAMGGAGADRVLPLVAEEWVSTIVEGRWGGATKSFDVGEYNLDALDEFYRAVGWTTIGRN</sequence>
<evidence type="ECO:0000259" key="8">
    <source>
        <dbReference type="Pfam" id="PF00534"/>
    </source>
</evidence>
<dbReference type="SUPFAM" id="SSF48452">
    <property type="entry name" value="TPR-like"/>
    <property type="match status" value="1"/>
</dbReference>
<dbReference type="GO" id="GO:0019350">
    <property type="term" value="P:teichoic acid biosynthetic process"/>
    <property type="evidence" value="ECO:0007669"/>
    <property type="project" value="UniProtKB-KW"/>
</dbReference>
<keyword evidence="10" id="KW-1185">Reference proteome</keyword>
<dbReference type="InterPro" id="IPR051612">
    <property type="entry name" value="Teichoic_Acid_Biosynth"/>
</dbReference>
<dbReference type="SMART" id="SM00028">
    <property type="entry name" value="TPR"/>
    <property type="match status" value="5"/>
</dbReference>
<dbReference type="Gene3D" id="3.40.50.12580">
    <property type="match status" value="1"/>
</dbReference>
<keyword evidence="5" id="KW-0777">Teichoic acid biosynthesis</keyword>
<dbReference type="GO" id="GO:0005886">
    <property type="term" value="C:plasma membrane"/>
    <property type="evidence" value="ECO:0007669"/>
    <property type="project" value="UniProtKB-SubCell"/>
</dbReference>
<dbReference type="Pfam" id="PF04464">
    <property type="entry name" value="Glyphos_transf"/>
    <property type="match status" value="1"/>
</dbReference>
<evidence type="ECO:0000256" key="4">
    <source>
        <dbReference type="ARBA" id="ARBA00022679"/>
    </source>
</evidence>
<protein>
    <submittedName>
        <fullName evidence="9">CDP-glycerol glycerophosphotransferase, TagB/SpsB family</fullName>
    </submittedName>
</protein>
<dbReference type="InterPro" id="IPR043149">
    <property type="entry name" value="TagF_N"/>
</dbReference>
<feature type="repeat" description="TPR" evidence="7">
    <location>
        <begin position="277"/>
        <end position="310"/>
    </location>
</feature>
<dbReference type="Gene3D" id="3.40.50.11820">
    <property type="match status" value="1"/>
</dbReference>
<dbReference type="PROSITE" id="PS50005">
    <property type="entry name" value="TPR"/>
    <property type="match status" value="2"/>
</dbReference>
<keyword evidence="3" id="KW-1003">Cell membrane</keyword>
<dbReference type="InterPro" id="IPR019734">
    <property type="entry name" value="TPR_rpt"/>
</dbReference>
<feature type="repeat" description="TPR" evidence="7">
    <location>
        <begin position="106"/>
        <end position="139"/>
    </location>
</feature>
<accession>A0A1H1Q712</accession>
<evidence type="ECO:0000256" key="2">
    <source>
        <dbReference type="ARBA" id="ARBA00010488"/>
    </source>
</evidence>
<evidence type="ECO:0000256" key="1">
    <source>
        <dbReference type="ARBA" id="ARBA00004202"/>
    </source>
</evidence>
<dbReference type="InterPro" id="IPR011990">
    <property type="entry name" value="TPR-like_helical_dom_sf"/>
</dbReference>
<evidence type="ECO:0000256" key="6">
    <source>
        <dbReference type="ARBA" id="ARBA00023136"/>
    </source>
</evidence>
<dbReference type="SUPFAM" id="SSF53756">
    <property type="entry name" value="UDP-Glycosyltransferase/glycogen phosphorylase"/>
    <property type="match status" value="1"/>
</dbReference>
<dbReference type="AlphaFoldDB" id="A0A1H1Q712"/>
<keyword evidence="7" id="KW-0802">TPR repeat</keyword>
<evidence type="ECO:0000256" key="5">
    <source>
        <dbReference type="ARBA" id="ARBA00022944"/>
    </source>
</evidence>
<dbReference type="Pfam" id="PF13432">
    <property type="entry name" value="TPR_16"/>
    <property type="match status" value="2"/>
</dbReference>
<name>A0A1H1Q712_9CELL</name>
<comment type="subcellular location">
    <subcellularLocation>
        <location evidence="1">Cell membrane</location>
        <topology evidence="1">Peripheral membrane protein</topology>
    </subcellularLocation>
</comment>
<dbReference type="InterPro" id="IPR043148">
    <property type="entry name" value="TagF_C"/>
</dbReference>
<dbReference type="CDD" id="cd03811">
    <property type="entry name" value="GT4_GT28_WabH-like"/>
    <property type="match status" value="1"/>
</dbReference>
<dbReference type="Proteomes" id="UP000185663">
    <property type="component" value="Chromosome I"/>
</dbReference>
<organism evidence="9 10">
    <name type="scientific">Paraoerskovia marina</name>
    <dbReference type="NCBI Taxonomy" id="545619"/>
    <lineage>
        <taxon>Bacteria</taxon>
        <taxon>Bacillati</taxon>
        <taxon>Actinomycetota</taxon>
        <taxon>Actinomycetes</taxon>
        <taxon>Micrococcales</taxon>
        <taxon>Cellulomonadaceae</taxon>
        <taxon>Paraoerskovia</taxon>
    </lineage>
</organism>
<dbReference type="EMBL" id="LT629776">
    <property type="protein sequence ID" value="SDS19216.1"/>
    <property type="molecule type" value="Genomic_DNA"/>
</dbReference>
<gene>
    <name evidence="9" type="ORF">SAMN04489860_1004</name>
</gene>
<evidence type="ECO:0000313" key="9">
    <source>
        <dbReference type="EMBL" id="SDS19216.1"/>
    </source>
</evidence>
<keyword evidence="6" id="KW-0472">Membrane</keyword>
<dbReference type="Pfam" id="PF00534">
    <property type="entry name" value="Glycos_transf_1"/>
    <property type="match status" value="1"/>
</dbReference>
<dbReference type="GO" id="GO:0047355">
    <property type="term" value="F:CDP-glycerol glycerophosphotransferase activity"/>
    <property type="evidence" value="ECO:0007669"/>
    <property type="project" value="InterPro"/>
</dbReference>
<keyword evidence="4 9" id="KW-0808">Transferase</keyword>
<dbReference type="STRING" id="545619.SAMN04489860_1004"/>
<dbReference type="Gene3D" id="1.25.40.10">
    <property type="entry name" value="Tetratricopeptide repeat domain"/>
    <property type="match status" value="2"/>
</dbReference>
<feature type="domain" description="Glycosyl transferase family 1" evidence="8">
    <location>
        <begin position="1097"/>
        <end position="1205"/>
    </location>
</feature>
<dbReference type="InterPro" id="IPR001296">
    <property type="entry name" value="Glyco_trans_1"/>
</dbReference>
<proteinExistence type="inferred from homology"/>
<evidence type="ECO:0000256" key="7">
    <source>
        <dbReference type="PROSITE-ProRule" id="PRU00339"/>
    </source>
</evidence>
<dbReference type="PANTHER" id="PTHR37316">
    <property type="entry name" value="TEICHOIC ACID GLYCEROL-PHOSPHATE PRIMASE"/>
    <property type="match status" value="1"/>
</dbReference>
<dbReference type="InterPro" id="IPR007554">
    <property type="entry name" value="Glycerophosphate_synth"/>
</dbReference>
<comment type="similarity">
    <text evidence="2">Belongs to the CDP-glycerol glycerophosphotransferase family.</text>
</comment>
<dbReference type="PANTHER" id="PTHR37316:SF3">
    <property type="entry name" value="TEICHOIC ACID GLYCEROL-PHOSPHATE TRANSFERASE"/>
    <property type="match status" value="1"/>
</dbReference>
<dbReference type="Gene3D" id="3.40.50.2000">
    <property type="entry name" value="Glycogen Phosphorylase B"/>
    <property type="match status" value="2"/>
</dbReference>
<evidence type="ECO:0000313" key="10">
    <source>
        <dbReference type="Proteomes" id="UP000185663"/>
    </source>
</evidence>